<dbReference type="InterPro" id="IPR005946">
    <property type="entry name" value="Rib-P_diPkinase"/>
</dbReference>
<dbReference type="AlphaFoldDB" id="A0A0C2ITK0"/>
<evidence type="ECO:0000256" key="1">
    <source>
        <dbReference type="ARBA" id="ARBA00006478"/>
    </source>
</evidence>
<dbReference type="PANTHER" id="PTHR10210">
    <property type="entry name" value="RIBOSE-PHOSPHATE DIPHOSPHOKINASE FAMILY MEMBER"/>
    <property type="match status" value="1"/>
</dbReference>
<dbReference type="NCBIfam" id="TIGR01251">
    <property type="entry name" value="ribP_PPkin"/>
    <property type="match status" value="1"/>
</dbReference>
<comment type="caution">
    <text evidence="2">The sequence shown here is derived from an EMBL/GenBank/DDBJ whole genome shotgun (WGS) entry which is preliminary data.</text>
</comment>
<proteinExistence type="inferred from homology"/>
<dbReference type="Gene3D" id="3.40.50.2020">
    <property type="match status" value="2"/>
</dbReference>
<dbReference type="CDD" id="cd06223">
    <property type="entry name" value="PRTases_typeI"/>
    <property type="match status" value="1"/>
</dbReference>
<dbReference type="GO" id="GO:0002189">
    <property type="term" value="C:ribose phosphate diphosphokinase complex"/>
    <property type="evidence" value="ECO:0007669"/>
    <property type="project" value="TreeGrafter"/>
</dbReference>
<gene>
    <name evidence="2" type="ORF">RF11_14279</name>
</gene>
<dbReference type="PANTHER" id="PTHR10210:SF57">
    <property type="entry name" value="RIBOSE-PHOSPHATE DIPHOSPHOKINASE"/>
    <property type="match status" value="1"/>
</dbReference>
<dbReference type="SUPFAM" id="SSF53271">
    <property type="entry name" value="PRTase-like"/>
    <property type="match status" value="1"/>
</dbReference>
<dbReference type="GO" id="GO:0000287">
    <property type="term" value="F:magnesium ion binding"/>
    <property type="evidence" value="ECO:0007669"/>
    <property type="project" value="InterPro"/>
</dbReference>
<dbReference type="GO" id="GO:0006015">
    <property type="term" value="P:5-phosphoribose 1-diphosphate biosynthetic process"/>
    <property type="evidence" value="ECO:0007669"/>
    <property type="project" value="TreeGrafter"/>
</dbReference>
<keyword evidence="3" id="KW-1185">Reference proteome</keyword>
<dbReference type="GO" id="GO:0006164">
    <property type="term" value="P:purine nucleotide biosynthetic process"/>
    <property type="evidence" value="ECO:0007669"/>
    <property type="project" value="TreeGrafter"/>
</dbReference>
<dbReference type="GO" id="GO:0016301">
    <property type="term" value="F:kinase activity"/>
    <property type="evidence" value="ECO:0007669"/>
    <property type="project" value="UniProtKB-KW"/>
</dbReference>
<dbReference type="GO" id="GO:0004749">
    <property type="term" value="F:ribose phosphate diphosphokinase activity"/>
    <property type="evidence" value="ECO:0007669"/>
    <property type="project" value="TreeGrafter"/>
</dbReference>
<keyword evidence="2" id="KW-0808">Transferase</keyword>
<dbReference type="InterPro" id="IPR029057">
    <property type="entry name" value="PRTase-like"/>
</dbReference>
<organism evidence="2 3">
    <name type="scientific">Thelohanellus kitauei</name>
    <name type="common">Myxosporean</name>
    <dbReference type="NCBI Taxonomy" id="669202"/>
    <lineage>
        <taxon>Eukaryota</taxon>
        <taxon>Metazoa</taxon>
        <taxon>Cnidaria</taxon>
        <taxon>Myxozoa</taxon>
        <taxon>Myxosporea</taxon>
        <taxon>Bivalvulida</taxon>
        <taxon>Platysporina</taxon>
        <taxon>Myxobolidae</taxon>
        <taxon>Thelohanellus</taxon>
    </lineage>
</organism>
<name>A0A0C2ITK0_THEKT</name>
<reference evidence="2 3" key="1">
    <citation type="journal article" date="2014" name="Genome Biol. Evol.">
        <title>The genome of the myxosporean Thelohanellus kitauei shows adaptations to nutrient acquisition within its fish host.</title>
        <authorList>
            <person name="Yang Y."/>
            <person name="Xiong J."/>
            <person name="Zhou Z."/>
            <person name="Huo F."/>
            <person name="Miao W."/>
            <person name="Ran C."/>
            <person name="Liu Y."/>
            <person name="Zhang J."/>
            <person name="Feng J."/>
            <person name="Wang M."/>
            <person name="Wang M."/>
            <person name="Wang L."/>
            <person name="Yao B."/>
        </authorList>
    </citation>
    <scope>NUCLEOTIDE SEQUENCE [LARGE SCALE GENOMIC DNA]</scope>
    <source>
        <strain evidence="2">Wuqing</strain>
    </source>
</reference>
<dbReference type="GO" id="GO:0005737">
    <property type="term" value="C:cytoplasm"/>
    <property type="evidence" value="ECO:0007669"/>
    <property type="project" value="TreeGrafter"/>
</dbReference>
<dbReference type="OrthoDB" id="413572at2759"/>
<dbReference type="InterPro" id="IPR000836">
    <property type="entry name" value="PRTase_dom"/>
</dbReference>
<dbReference type="GO" id="GO:0005524">
    <property type="term" value="F:ATP binding"/>
    <property type="evidence" value="ECO:0007669"/>
    <property type="project" value="TreeGrafter"/>
</dbReference>
<dbReference type="EMBL" id="JWZT01002714">
    <property type="protein sequence ID" value="KII68759.1"/>
    <property type="molecule type" value="Genomic_DNA"/>
</dbReference>
<evidence type="ECO:0000313" key="3">
    <source>
        <dbReference type="Proteomes" id="UP000031668"/>
    </source>
</evidence>
<dbReference type="OMA" id="PAMSRIN"/>
<dbReference type="Proteomes" id="UP000031668">
    <property type="component" value="Unassembled WGS sequence"/>
</dbReference>
<protein>
    <submittedName>
        <fullName evidence="2">Ribose-phosphate pyrophosphokinase 2</fullName>
    </submittedName>
</protein>
<comment type="similarity">
    <text evidence="1">Belongs to the ribose-phosphate pyrophosphokinase family.</text>
</comment>
<dbReference type="Pfam" id="PF14572">
    <property type="entry name" value="Pribosyl_synth"/>
    <property type="match status" value="1"/>
</dbReference>
<keyword evidence="2" id="KW-0418">Kinase</keyword>
<evidence type="ECO:0000313" key="2">
    <source>
        <dbReference type="EMBL" id="KII68759.1"/>
    </source>
</evidence>
<accession>A0A0C2ITK0</accession>
<sequence length="136" mass="14955">MEFALIHKERKVANQVSSMIIVGSVAGKDIILVDDMADTCGTVLKATEKLKEAGALKVYVLCVHGIFSDDALKKIQDSVIDTFVVTNTIDNTKKLEGVTKVTQIDVAPTFAEAIRRTEYKESISYLFAHPCFKKSS</sequence>